<name>A0A532V299_UNCT6</name>
<comment type="caution">
    <text evidence="1">The sequence shown here is derived from an EMBL/GenBank/DDBJ whole genome shotgun (WGS) entry which is preliminary data.</text>
</comment>
<proteinExistence type="predicted"/>
<evidence type="ECO:0000313" key="2">
    <source>
        <dbReference type="Proteomes" id="UP000317778"/>
    </source>
</evidence>
<gene>
    <name evidence="1" type="ORF">CEE36_08450</name>
</gene>
<dbReference type="AlphaFoldDB" id="A0A532V299"/>
<dbReference type="Proteomes" id="UP000317778">
    <property type="component" value="Unassembled WGS sequence"/>
</dbReference>
<organism evidence="1 2">
    <name type="scientific">candidate division TA06 bacterium B3_TA06</name>
    <dbReference type="NCBI Taxonomy" id="2012487"/>
    <lineage>
        <taxon>Bacteria</taxon>
        <taxon>Bacteria division TA06</taxon>
    </lineage>
</organism>
<reference evidence="1 2" key="1">
    <citation type="submission" date="2017-06" db="EMBL/GenBank/DDBJ databases">
        <title>Novel microbial phyla capable of carbon fixation and sulfur reduction in deep-sea sediments.</title>
        <authorList>
            <person name="Huang J."/>
            <person name="Baker B."/>
            <person name="Wang Y."/>
        </authorList>
    </citation>
    <scope>NUCLEOTIDE SEQUENCE [LARGE SCALE GENOMIC DNA]</scope>
    <source>
        <strain evidence="1">B3_TA06</strain>
    </source>
</reference>
<dbReference type="InterPro" id="IPR035958">
    <property type="entry name" value="SecB-like_sf"/>
</dbReference>
<protein>
    <submittedName>
        <fullName evidence="1">Uncharacterized protein</fullName>
    </submittedName>
</protein>
<accession>A0A532V299</accession>
<dbReference type="SUPFAM" id="SSF54611">
    <property type="entry name" value="SecB-like"/>
    <property type="match status" value="1"/>
</dbReference>
<evidence type="ECO:0000313" key="1">
    <source>
        <dbReference type="EMBL" id="TKJ41336.1"/>
    </source>
</evidence>
<dbReference type="EMBL" id="NJBO01000014">
    <property type="protein sequence ID" value="TKJ41336.1"/>
    <property type="molecule type" value="Genomic_DNA"/>
</dbReference>
<sequence>MSNTQAGKDSEAKIRKAYNELIKTLQLETVRLHTGKAAFVAKFPPSPGEDLPLSLERSAEYKPTEKGFTVRHTYKLGVVKGESGKHYARIECSFIVEYRSEKPMTDELFEIFEKVNLPLNTWPYFREFVQNSTVRMGLPPLVLPVFQVFR</sequence>
<dbReference type="Gene3D" id="3.10.420.10">
    <property type="entry name" value="SecB-like"/>
    <property type="match status" value="1"/>
</dbReference>